<proteinExistence type="predicted"/>
<organism evidence="2 3">
    <name type="scientific">Pleuronectes platessa</name>
    <name type="common">European plaice</name>
    <dbReference type="NCBI Taxonomy" id="8262"/>
    <lineage>
        <taxon>Eukaryota</taxon>
        <taxon>Metazoa</taxon>
        <taxon>Chordata</taxon>
        <taxon>Craniata</taxon>
        <taxon>Vertebrata</taxon>
        <taxon>Euteleostomi</taxon>
        <taxon>Actinopterygii</taxon>
        <taxon>Neopterygii</taxon>
        <taxon>Teleostei</taxon>
        <taxon>Neoteleostei</taxon>
        <taxon>Acanthomorphata</taxon>
        <taxon>Carangaria</taxon>
        <taxon>Pleuronectiformes</taxon>
        <taxon>Pleuronectoidei</taxon>
        <taxon>Pleuronectidae</taxon>
        <taxon>Pleuronectes</taxon>
    </lineage>
</organism>
<feature type="region of interest" description="Disordered" evidence="1">
    <location>
        <begin position="1"/>
        <end position="32"/>
    </location>
</feature>
<dbReference type="AlphaFoldDB" id="A0A9N7THJ3"/>
<comment type="caution">
    <text evidence="2">The sequence shown here is derived from an EMBL/GenBank/DDBJ whole genome shotgun (WGS) entry which is preliminary data.</text>
</comment>
<protein>
    <submittedName>
        <fullName evidence="2">Uncharacterized protein</fullName>
    </submittedName>
</protein>
<dbReference type="EMBL" id="CADEAL010000044">
    <property type="protein sequence ID" value="CAB1413215.1"/>
    <property type="molecule type" value="Genomic_DNA"/>
</dbReference>
<sequence>MVGGEPSPRNIGLNLNVDGGKTPSSPNPHPLLTPGLSSPLSLHASLSGWVPAVELVGLVAGVTAWLSGVACDQGGCRAARPIGAERLRLTTGHLSRAISVGAEARSQLVGPAYCEDQRQSVSTLNSALSPSLPFTPPPADPHSVFPPCLSLLPLYLFEFSPDVLLQLFG</sequence>
<name>A0A9N7THJ3_PLEPL</name>
<reference evidence="2" key="1">
    <citation type="submission" date="2020-03" db="EMBL/GenBank/DDBJ databases">
        <authorList>
            <person name="Weist P."/>
        </authorList>
    </citation>
    <scope>NUCLEOTIDE SEQUENCE</scope>
</reference>
<gene>
    <name evidence="2" type="ORF">PLEPLA_LOCUS915</name>
</gene>
<evidence type="ECO:0000313" key="3">
    <source>
        <dbReference type="Proteomes" id="UP001153269"/>
    </source>
</evidence>
<accession>A0A9N7THJ3</accession>
<evidence type="ECO:0000256" key="1">
    <source>
        <dbReference type="SAM" id="MobiDB-lite"/>
    </source>
</evidence>
<dbReference type="Proteomes" id="UP001153269">
    <property type="component" value="Unassembled WGS sequence"/>
</dbReference>
<evidence type="ECO:0000313" key="2">
    <source>
        <dbReference type="EMBL" id="CAB1413215.1"/>
    </source>
</evidence>
<keyword evidence="3" id="KW-1185">Reference proteome</keyword>